<feature type="non-terminal residue" evidence="1">
    <location>
        <position position="1"/>
    </location>
</feature>
<keyword evidence="2" id="KW-1185">Reference proteome</keyword>
<protein>
    <submittedName>
        <fullName evidence="1">Uncharacterized protein</fullName>
    </submittedName>
</protein>
<comment type="caution">
    <text evidence="1">The sequence shown here is derived from an EMBL/GenBank/DDBJ whole genome shotgun (WGS) entry which is preliminary data.</text>
</comment>
<evidence type="ECO:0000313" key="2">
    <source>
        <dbReference type="Proteomes" id="UP001163046"/>
    </source>
</evidence>
<dbReference type="Proteomes" id="UP001163046">
    <property type="component" value="Unassembled WGS sequence"/>
</dbReference>
<dbReference type="OrthoDB" id="21458at2759"/>
<dbReference type="AlphaFoldDB" id="A0A9W9ZK84"/>
<proteinExistence type="predicted"/>
<dbReference type="EMBL" id="MU825902">
    <property type="protein sequence ID" value="KAJ7383266.1"/>
    <property type="molecule type" value="Genomic_DNA"/>
</dbReference>
<evidence type="ECO:0000313" key="1">
    <source>
        <dbReference type="EMBL" id="KAJ7383266.1"/>
    </source>
</evidence>
<accession>A0A9W9ZK84</accession>
<dbReference type="Pfam" id="PF14778">
    <property type="entry name" value="ODR4-like"/>
    <property type="match status" value="1"/>
</dbReference>
<sequence>ALKYDAVRSFLSRCEVLCEDVMDSQEEKTKNVPFSSTWTSPQRVFAPLGTGPRYSV</sequence>
<dbReference type="InterPro" id="IPR029454">
    <property type="entry name" value="ODR-4-like"/>
</dbReference>
<reference evidence="1" key="1">
    <citation type="submission" date="2023-01" db="EMBL/GenBank/DDBJ databases">
        <title>Genome assembly of the deep-sea coral Lophelia pertusa.</title>
        <authorList>
            <person name="Herrera S."/>
            <person name="Cordes E."/>
        </authorList>
    </citation>
    <scope>NUCLEOTIDE SEQUENCE</scope>
    <source>
        <strain evidence="1">USNM1676648</strain>
        <tissue evidence="1">Polyp</tissue>
    </source>
</reference>
<gene>
    <name evidence="1" type="ORF">OS493_029231</name>
</gene>
<organism evidence="1 2">
    <name type="scientific">Desmophyllum pertusum</name>
    <dbReference type="NCBI Taxonomy" id="174260"/>
    <lineage>
        <taxon>Eukaryota</taxon>
        <taxon>Metazoa</taxon>
        <taxon>Cnidaria</taxon>
        <taxon>Anthozoa</taxon>
        <taxon>Hexacorallia</taxon>
        <taxon>Scleractinia</taxon>
        <taxon>Caryophylliina</taxon>
        <taxon>Caryophylliidae</taxon>
        <taxon>Desmophyllum</taxon>
    </lineage>
</organism>
<name>A0A9W9ZK84_9CNID</name>